<dbReference type="AlphaFoldDB" id="A0ABD3UC87"/>
<sequence length="81" mass="9058">MENGMAFPPVYMMAIVSPQVYAVLLATYGVRSSKRGCILSSSDSHSCANNRGWCRQPCFSHEYVDRISSVVCGRYKCCRPK</sequence>
<name>A0ABD3UC87_SINWO</name>
<keyword evidence="1" id="KW-1133">Transmembrane helix</keyword>
<feature type="transmembrane region" description="Helical" evidence="1">
    <location>
        <begin position="6"/>
        <end position="30"/>
    </location>
</feature>
<protein>
    <recommendedName>
        <fullName evidence="4">Big defensin</fullName>
    </recommendedName>
</protein>
<evidence type="ECO:0000313" key="3">
    <source>
        <dbReference type="Proteomes" id="UP001634394"/>
    </source>
</evidence>
<evidence type="ECO:0000313" key="2">
    <source>
        <dbReference type="EMBL" id="KAL3847112.1"/>
    </source>
</evidence>
<dbReference type="EMBL" id="JBJQND010000016">
    <property type="protein sequence ID" value="KAL3847112.1"/>
    <property type="molecule type" value="Genomic_DNA"/>
</dbReference>
<evidence type="ECO:0008006" key="4">
    <source>
        <dbReference type="Google" id="ProtNLM"/>
    </source>
</evidence>
<proteinExistence type="predicted"/>
<keyword evidence="3" id="KW-1185">Reference proteome</keyword>
<comment type="caution">
    <text evidence="2">The sequence shown here is derived from an EMBL/GenBank/DDBJ whole genome shotgun (WGS) entry which is preliminary data.</text>
</comment>
<dbReference type="Gene3D" id="2.20.20.10">
    <property type="entry name" value="Anthopleurin-A"/>
    <property type="match status" value="1"/>
</dbReference>
<dbReference type="Proteomes" id="UP001634394">
    <property type="component" value="Unassembled WGS sequence"/>
</dbReference>
<keyword evidence="1" id="KW-0812">Transmembrane</keyword>
<dbReference type="InterPro" id="IPR023355">
    <property type="entry name" value="Myo_ane_neurotoxin_sf"/>
</dbReference>
<evidence type="ECO:0000256" key="1">
    <source>
        <dbReference type="SAM" id="Phobius"/>
    </source>
</evidence>
<reference evidence="2 3" key="1">
    <citation type="submission" date="2024-11" db="EMBL/GenBank/DDBJ databases">
        <title>Chromosome-level genome assembly of the freshwater bivalve Anodonta woodiana.</title>
        <authorList>
            <person name="Chen X."/>
        </authorList>
    </citation>
    <scope>NUCLEOTIDE SEQUENCE [LARGE SCALE GENOMIC DNA]</scope>
    <source>
        <strain evidence="2">MN2024</strain>
        <tissue evidence="2">Gills</tissue>
    </source>
</reference>
<organism evidence="2 3">
    <name type="scientific">Sinanodonta woodiana</name>
    <name type="common">Chinese pond mussel</name>
    <name type="synonym">Anodonta woodiana</name>
    <dbReference type="NCBI Taxonomy" id="1069815"/>
    <lineage>
        <taxon>Eukaryota</taxon>
        <taxon>Metazoa</taxon>
        <taxon>Spiralia</taxon>
        <taxon>Lophotrochozoa</taxon>
        <taxon>Mollusca</taxon>
        <taxon>Bivalvia</taxon>
        <taxon>Autobranchia</taxon>
        <taxon>Heteroconchia</taxon>
        <taxon>Palaeoheterodonta</taxon>
        <taxon>Unionida</taxon>
        <taxon>Unionoidea</taxon>
        <taxon>Unionidae</taxon>
        <taxon>Unioninae</taxon>
        <taxon>Sinanodonta</taxon>
    </lineage>
</organism>
<keyword evidence="1" id="KW-0472">Membrane</keyword>
<gene>
    <name evidence="2" type="ORF">ACJMK2_018042</name>
</gene>
<accession>A0ABD3UC87</accession>